<feature type="domain" description="Oxidoreductase molybdopterin-binding" evidence="1">
    <location>
        <begin position="39"/>
        <end position="116"/>
    </location>
</feature>
<reference evidence="2" key="1">
    <citation type="journal article" date="2014" name="Int. J. Syst. Evol. Microbiol.">
        <title>Complete genome sequence of Corynebacterium casei LMG S-19264T (=DSM 44701T), isolated from a smear-ripened cheese.</title>
        <authorList>
            <consortium name="US DOE Joint Genome Institute (JGI-PGF)"/>
            <person name="Walter F."/>
            <person name="Albersmeier A."/>
            <person name="Kalinowski J."/>
            <person name="Ruckert C."/>
        </authorList>
    </citation>
    <scope>NUCLEOTIDE SEQUENCE</scope>
    <source>
        <strain evidence="2">CGMCC 1.12426</strain>
    </source>
</reference>
<dbReference type="AlphaFoldDB" id="A0A916WZ75"/>
<proteinExistence type="predicted"/>
<evidence type="ECO:0000313" key="2">
    <source>
        <dbReference type="EMBL" id="GGB42190.1"/>
    </source>
</evidence>
<dbReference type="EMBL" id="BMFA01000003">
    <property type="protein sequence ID" value="GGB42190.1"/>
    <property type="molecule type" value="Genomic_DNA"/>
</dbReference>
<dbReference type="Proteomes" id="UP000605148">
    <property type="component" value="Unassembled WGS sequence"/>
</dbReference>
<dbReference type="InterPro" id="IPR036374">
    <property type="entry name" value="OxRdtase_Mopterin-bd_sf"/>
</dbReference>
<dbReference type="InterPro" id="IPR000572">
    <property type="entry name" value="OxRdtase_Mopterin-bd_dom"/>
</dbReference>
<sequence length="142" mass="16080">MTLEPVLHQPAELVVEAPDGTVTTYTPETLEALPTFRVTTKTPWRLEPADFDGVLLADLLKKHGLDQLPAVIVTAENDFMVEMPKETWEAAPFLIATRANGVPLTRRNRGPILFVVDAEDYERETVIRERHLVWMVNRIHAP</sequence>
<gene>
    <name evidence="2" type="ORF">GCM10011316_12630</name>
</gene>
<comment type="caution">
    <text evidence="2">The sequence shown here is derived from an EMBL/GenBank/DDBJ whole genome shotgun (WGS) entry which is preliminary data.</text>
</comment>
<dbReference type="Pfam" id="PF00174">
    <property type="entry name" value="Oxidored_molyb"/>
    <property type="match status" value="1"/>
</dbReference>
<organism evidence="2 3">
    <name type="scientific">Roseibium aquae</name>
    <dbReference type="NCBI Taxonomy" id="1323746"/>
    <lineage>
        <taxon>Bacteria</taxon>
        <taxon>Pseudomonadati</taxon>
        <taxon>Pseudomonadota</taxon>
        <taxon>Alphaproteobacteria</taxon>
        <taxon>Hyphomicrobiales</taxon>
        <taxon>Stappiaceae</taxon>
        <taxon>Roseibium</taxon>
    </lineage>
</organism>
<protein>
    <recommendedName>
        <fullName evidence="1">Oxidoreductase molybdopterin-binding domain-containing protein</fullName>
    </recommendedName>
</protein>
<name>A0A916WZ75_9HYPH</name>
<dbReference type="SUPFAM" id="SSF56524">
    <property type="entry name" value="Oxidoreductase molybdopterin-binding domain"/>
    <property type="match status" value="1"/>
</dbReference>
<keyword evidence="3" id="KW-1185">Reference proteome</keyword>
<dbReference type="Gene3D" id="3.90.420.10">
    <property type="entry name" value="Oxidoreductase, molybdopterin-binding domain"/>
    <property type="match status" value="1"/>
</dbReference>
<evidence type="ECO:0000259" key="1">
    <source>
        <dbReference type="Pfam" id="PF00174"/>
    </source>
</evidence>
<accession>A0A916WZ75</accession>
<reference evidence="2" key="2">
    <citation type="submission" date="2020-09" db="EMBL/GenBank/DDBJ databases">
        <authorList>
            <person name="Sun Q."/>
            <person name="Zhou Y."/>
        </authorList>
    </citation>
    <scope>NUCLEOTIDE SEQUENCE</scope>
    <source>
        <strain evidence="2">CGMCC 1.12426</strain>
    </source>
</reference>
<evidence type="ECO:0000313" key="3">
    <source>
        <dbReference type="Proteomes" id="UP000605148"/>
    </source>
</evidence>